<evidence type="ECO:0000313" key="5">
    <source>
        <dbReference type="Proteomes" id="UP001163046"/>
    </source>
</evidence>
<dbReference type="PANTHER" id="PTHR11786">
    <property type="entry name" value="N-HYDROXYARYLAMINE O-ACETYLTRANSFERASE"/>
    <property type="match status" value="1"/>
</dbReference>
<keyword evidence="5" id="KW-1185">Reference proteome</keyword>
<keyword evidence="3 4" id="KW-0808">Transferase</keyword>
<name>A0A9W9YBI5_9CNID</name>
<evidence type="ECO:0000256" key="3">
    <source>
        <dbReference type="RuleBase" id="RU003452"/>
    </source>
</evidence>
<evidence type="ECO:0000256" key="1">
    <source>
        <dbReference type="ARBA" id="ARBA00006547"/>
    </source>
</evidence>
<dbReference type="GO" id="GO:0004060">
    <property type="term" value="F:arylamine N-acetyltransferase activity"/>
    <property type="evidence" value="ECO:0007669"/>
    <property type="project" value="UniProtKB-EC"/>
</dbReference>
<dbReference type="SUPFAM" id="SSF54001">
    <property type="entry name" value="Cysteine proteinases"/>
    <property type="match status" value="1"/>
</dbReference>
<sequence>MPCTETSCRDMLQGLVASFDFAVVTRKAALRDAGSVFENMEREHFAPNQVAEYLARIHYTGPIEPTIEALSELQRCHILSVPFENLSVFGKERIVSSKDWLFDKIVRRNRGGFCCELNTLYSLLLDHFGFKFEIHAAVVYSRKTGRIGLPFDHMVLAINIEDDLWLTDVAFGDSYLTPLRFHGLPDDQQSGIYRIRKDGEKYNFEEKVKIIVDEFGKEIMSKEAFSTESGWAPRYKFDLIPRTTGDFHGMLLFHQTDARSPFTHDRICTMATPWGRITLSGSKVITSTYLGDNKVKKETKELLGGEEEIVKELEEKFGIRREACLYPEGSMFYG</sequence>
<dbReference type="InterPro" id="IPR038765">
    <property type="entry name" value="Papain-like_cys_pep_sf"/>
</dbReference>
<evidence type="ECO:0000313" key="4">
    <source>
        <dbReference type="EMBL" id="KAJ7323125.1"/>
    </source>
</evidence>
<gene>
    <name evidence="4" type="primary">nat1_2</name>
    <name evidence="4" type="ORF">OS493_032412</name>
</gene>
<dbReference type="Gene3D" id="3.30.2140.20">
    <property type="match status" value="1"/>
</dbReference>
<dbReference type="PRINTS" id="PR01543">
    <property type="entry name" value="ANATRNSFRASE"/>
</dbReference>
<dbReference type="EC" id="2.3.1.5" evidence="2"/>
<proteinExistence type="inferred from homology"/>
<dbReference type="Pfam" id="PF00797">
    <property type="entry name" value="Acetyltransf_2"/>
    <property type="match status" value="1"/>
</dbReference>
<protein>
    <recommendedName>
        <fullName evidence="2">arylamine N-acetyltransferase</fullName>
        <ecNumber evidence="2">2.3.1.5</ecNumber>
    </recommendedName>
</protein>
<evidence type="ECO:0000256" key="2">
    <source>
        <dbReference type="ARBA" id="ARBA00012701"/>
    </source>
</evidence>
<dbReference type="InterPro" id="IPR053710">
    <property type="entry name" value="Arylamine_NAT_domain_sf"/>
</dbReference>
<comment type="caution">
    <text evidence="4">The sequence shown here is derived from an EMBL/GenBank/DDBJ whole genome shotgun (WGS) entry which is preliminary data.</text>
</comment>
<dbReference type="PANTHER" id="PTHR11786:SF0">
    <property type="entry name" value="ARYLAMINE N-ACETYLTRANSFERASE 4-RELATED"/>
    <property type="match status" value="1"/>
</dbReference>
<dbReference type="AlphaFoldDB" id="A0A9W9YBI5"/>
<comment type="similarity">
    <text evidence="1 3">Belongs to the arylamine N-acetyltransferase family.</text>
</comment>
<organism evidence="4 5">
    <name type="scientific">Desmophyllum pertusum</name>
    <dbReference type="NCBI Taxonomy" id="174260"/>
    <lineage>
        <taxon>Eukaryota</taxon>
        <taxon>Metazoa</taxon>
        <taxon>Cnidaria</taxon>
        <taxon>Anthozoa</taxon>
        <taxon>Hexacorallia</taxon>
        <taxon>Scleractinia</taxon>
        <taxon>Caryophylliina</taxon>
        <taxon>Caryophylliidae</taxon>
        <taxon>Desmophyllum</taxon>
    </lineage>
</organism>
<accession>A0A9W9YBI5</accession>
<dbReference type="Proteomes" id="UP001163046">
    <property type="component" value="Unassembled WGS sequence"/>
</dbReference>
<dbReference type="EMBL" id="MU827817">
    <property type="protein sequence ID" value="KAJ7323125.1"/>
    <property type="molecule type" value="Genomic_DNA"/>
</dbReference>
<dbReference type="InterPro" id="IPR001447">
    <property type="entry name" value="Arylamine_N-AcTrfase"/>
</dbReference>
<reference evidence="4" key="1">
    <citation type="submission" date="2023-01" db="EMBL/GenBank/DDBJ databases">
        <title>Genome assembly of the deep-sea coral Lophelia pertusa.</title>
        <authorList>
            <person name="Herrera S."/>
            <person name="Cordes E."/>
        </authorList>
    </citation>
    <scope>NUCLEOTIDE SEQUENCE</scope>
    <source>
        <strain evidence="4">USNM1676648</strain>
        <tissue evidence="4">Polyp</tissue>
    </source>
</reference>
<keyword evidence="3 4" id="KW-0012">Acyltransferase</keyword>
<dbReference type="OrthoDB" id="10260017at2759"/>